<evidence type="ECO:0000313" key="2">
    <source>
        <dbReference type="EMBL" id="POM66864.1"/>
    </source>
</evidence>
<dbReference type="Proteomes" id="UP000237271">
    <property type="component" value="Unassembled WGS sequence"/>
</dbReference>
<keyword evidence="3" id="KW-1185">Reference proteome</keyword>
<evidence type="ECO:0000256" key="1">
    <source>
        <dbReference type="SAM" id="MobiDB-lite"/>
    </source>
</evidence>
<feature type="region of interest" description="Disordered" evidence="1">
    <location>
        <begin position="10"/>
        <end position="78"/>
    </location>
</feature>
<reference evidence="2 3" key="1">
    <citation type="journal article" date="2017" name="Genome Biol. Evol.">
        <title>Phytophthora megakarya and P. palmivora, closely related causal agents of cacao black pod rot, underwent increases in genome sizes and gene numbers by different mechanisms.</title>
        <authorList>
            <person name="Ali S.S."/>
            <person name="Shao J."/>
            <person name="Lary D.J."/>
            <person name="Kronmiller B."/>
            <person name="Shen D."/>
            <person name="Strem M.D."/>
            <person name="Amoako-Attah I."/>
            <person name="Akrofi A.Y."/>
            <person name="Begoude B.A."/>
            <person name="Ten Hoopen G.M."/>
            <person name="Coulibaly K."/>
            <person name="Kebe B.I."/>
            <person name="Melnick R.L."/>
            <person name="Guiltinan M.J."/>
            <person name="Tyler B.M."/>
            <person name="Meinhardt L.W."/>
            <person name="Bailey B.A."/>
        </authorList>
    </citation>
    <scope>NUCLEOTIDE SEQUENCE [LARGE SCALE GENOMIC DNA]</scope>
    <source>
        <strain evidence="3">sbr112.9</strain>
    </source>
</reference>
<dbReference type="AlphaFoldDB" id="A0A2P4XMW2"/>
<gene>
    <name evidence="2" type="ORF">PHPALM_17208</name>
</gene>
<proteinExistence type="predicted"/>
<organism evidence="2 3">
    <name type="scientific">Phytophthora palmivora</name>
    <dbReference type="NCBI Taxonomy" id="4796"/>
    <lineage>
        <taxon>Eukaryota</taxon>
        <taxon>Sar</taxon>
        <taxon>Stramenopiles</taxon>
        <taxon>Oomycota</taxon>
        <taxon>Peronosporomycetes</taxon>
        <taxon>Peronosporales</taxon>
        <taxon>Peronosporaceae</taxon>
        <taxon>Phytophthora</taxon>
    </lineage>
</organism>
<protein>
    <submittedName>
        <fullName evidence="2">Uncharacterized protein</fullName>
    </submittedName>
</protein>
<dbReference type="EMBL" id="NCKW01009515">
    <property type="protein sequence ID" value="POM66864.1"/>
    <property type="molecule type" value="Genomic_DNA"/>
</dbReference>
<accession>A0A2P4XMW2</accession>
<name>A0A2P4XMW2_9STRA</name>
<sequence>MAVVVRNIFGKPGCTGEPIVESGAPRDYSDNEDGVDEDDERGEEYGAGSDDEYSDTLSQARNEAKANGKAHSQSGRLS</sequence>
<comment type="caution">
    <text evidence="2">The sequence shown here is derived from an EMBL/GenBank/DDBJ whole genome shotgun (WGS) entry which is preliminary data.</text>
</comment>
<dbReference type="OrthoDB" id="112908at2759"/>
<evidence type="ECO:0000313" key="3">
    <source>
        <dbReference type="Proteomes" id="UP000237271"/>
    </source>
</evidence>
<feature type="compositionally biased region" description="Acidic residues" evidence="1">
    <location>
        <begin position="30"/>
        <end position="42"/>
    </location>
</feature>